<dbReference type="Proteomes" id="UP001200741">
    <property type="component" value="Unassembled WGS sequence"/>
</dbReference>
<proteinExistence type="predicted"/>
<feature type="domain" description="Polysaccharide pyruvyl transferase" evidence="1">
    <location>
        <begin position="70"/>
        <end position="184"/>
    </location>
</feature>
<keyword evidence="2" id="KW-0808">Transferase</keyword>
<dbReference type="EMBL" id="JAJTWU010000013">
    <property type="protein sequence ID" value="MCE4557829.1"/>
    <property type="molecule type" value="Genomic_DNA"/>
</dbReference>
<reference evidence="2 3" key="1">
    <citation type="submission" date="2021-12" db="EMBL/GenBank/DDBJ databases">
        <title>Genome seq of P8.</title>
        <authorList>
            <person name="Seo T."/>
        </authorList>
    </citation>
    <scope>NUCLEOTIDE SEQUENCE [LARGE SCALE GENOMIC DNA]</scope>
    <source>
        <strain evidence="2 3">P8</strain>
    </source>
</reference>
<protein>
    <submittedName>
        <fullName evidence="2">Polysaccharide pyruvyl transferase family protein</fullName>
    </submittedName>
</protein>
<dbReference type="GO" id="GO:0016740">
    <property type="term" value="F:transferase activity"/>
    <property type="evidence" value="ECO:0007669"/>
    <property type="project" value="UniProtKB-KW"/>
</dbReference>
<accession>A0ABS8XYX8</accession>
<evidence type="ECO:0000259" key="1">
    <source>
        <dbReference type="Pfam" id="PF04230"/>
    </source>
</evidence>
<keyword evidence="3" id="KW-1185">Reference proteome</keyword>
<name>A0ABS8XYX8_9BURK</name>
<sequence>MKLYFYRGVRPNFGDELNWWMWPKIFGNVFDESQESLFLGIGSILFSSHPQAPRKIVFGSGYGGYTALPVIDDKWDIRFVRGRMTAKALGIDPSRGVGDSAILLRSVVNYTGQVKRYKFSYMPHWESAEIGLWKDACQVAGINYIDPCAEVDFVLDEILASEVVITEAMHGAIVSDALRVPWIAAQPIHSQHRAKWEDWASALDLKIKWQSIQPSSLLEAVIAKLGQRGSLSSKLQYHGKPLNAIRHDAFVIRTAQQLQKVAAVEPQLSSDSAIRNSHETMLLEVEKLKADYPELVASA</sequence>
<dbReference type="RefSeq" id="WP_233375212.1">
    <property type="nucleotide sequence ID" value="NZ_JAJTWU010000013.1"/>
</dbReference>
<dbReference type="Pfam" id="PF04230">
    <property type="entry name" value="PS_pyruv_trans"/>
    <property type="match status" value="1"/>
</dbReference>
<gene>
    <name evidence="2" type="ORF">LXT13_25900</name>
</gene>
<evidence type="ECO:0000313" key="2">
    <source>
        <dbReference type="EMBL" id="MCE4557829.1"/>
    </source>
</evidence>
<organism evidence="2 3">
    <name type="scientific">Pelomonas cellulosilytica</name>
    <dbReference type="NCBI Taxonomy" id="2906762"/>
    <lineage>
        <taxon>Bacteria</taxon>
        <taxon>Pseudomonadati</taxon>
        <taxon>Pseudomonadota</taxon>
        <taxon>Betaproteobacteria</taxon>
        <taxon>Burkholderiales</taxon>
        <taxon>Sphaerotilaceae</taxon>
        <taxon>Roseateles</taxon>
    </lineage>
</organism>
<comment type="caution">
    <text evidence="2">The sequence shown here is derived from an EMBL/GenBank/DDBJ whole genome shotgun (WGS) entry which is preliminary data.</text>
</comment>
<dbReference type="InterPro" id="IPR007345">
    <property type="entry name" value="Polysacch_pyruvyl_Trfase"/>
</dbReference>
<evidence type="ECO:0000313" key="3">
    <source>
        <dbReference type="Proteomes" id="UP001200741"/>
    </source>
</evidence>